<dbReference type="Gene3D" id="3.20.20.60">
    <property type="entry name" value="Phosphoenolpyruvate-binding domains"/>
    <property type="match status" value="1"/>
</dbReference>
<dbReference type="PANTHER" id="PTHR42905:SF16">
    <property type="entry name" value="CARBOXYPHOSPHONOENOLPYRUVATE PHOSPHONOMUTASE-LIKE PROTEIN (AFU_ORTHOLOGUE AFUA_5G07230)"/>
    <property type="match status" value="1"/>
</dbReference>
<dbReference type="Pfam" id="PF13714">
    <property type="entry name" value="PEP_mutase"/>
    <property type="match status" value="1"/>
</dbReference>
<name>A0AB39KQM2_9CAUL</name>
<dbReference type="CDD" id="cd00377">
    <property type="entry name" value="ICL_PEPM"/>
    <property type="match status" value="1"/>
</dbReference>
<dbReference type="InterPro" id="IPR040442">
    <property type="entry name" value="Pyrv_kinase-like_dom_sf"/>
</dbReference>
<evidence type="ECO:0000313" key="1">
    <source>
        <dbReference type="EMBL" id="XDO95895.1"/>
    </source>
</evidence>
<dbReference type="AlphaFoldDB" id="A0AB39KQM2"/>
<dbReference type="InterPro" id="IPR015813">
    <property type="entry name" value="Pyrv/PenolPyrv_kinase-like_dom"/>
</dbReference>
<protein>
    <submittedName>
        <fullName evidence="1">Isocitrate lyase/phosphoenolpyruvate mutase family protein</fullName>
    </submittedName>
</protein>
<organism evidence="1">
    <name type="scientific">Caulobacter sp. 73W</name>
    <dbReference type="NCBI Taxonomy" id="3161137"/>
    <lineage>
        <taxon>Bacteria</taxon>
        <taxon>Pseudomonadati</taxon>
        <taxon>Pseudomonadota</taxon>
        <taxon>Alphaproteobacteria</taxon>
        <taxon>Caulobacterales</taxon>
        <taxon>Caulobacteraceae</taxon>
        <taxon>Caulobacter</taxon>
    </lineage>
</organism>
<accession>A0AB39KQM2</accession>
<dbReference type="GO" id="GO:0016829">
    <property type="term" value="F:lyase activity"/>
    <property type="evidence" value="ECO:0007669"/>
    <property type="project" value="UniProtKB-KW"/>
</dbReference>
<reference evidence="1" key="1">
    <citation type="submission" date="2024-06" db="EMBL/GenBank/DDBJ databases">
        <title>Caulobacter inopinatus, sp. nov.</title>
        <authorList>
            <person name="Donachie S.P."/>
        </authorList>
    </citation>
    <scope>NUCLEOTIDE SEQUENCE</scope>
    <source>
        <strain evidence="1">73W</strain>
    </source>
</reference>
<dbReference type="PANTHER" id="PTHR42905">
    <property type="entry name" value="PHOSPHOENOLPYRUVATE CARBOXYLASE"/>
    <property type="match status" value="1"/>
</dbReference>
<dbReference type="InterPro" id="IPR039556">
    <property type="entry name" value="ICL/PEPM"/>
</dbReference>
<keyword evidence="1" id="KW-0456">Lyase</keyword>
<proteinExistence type="predicted"/>
<gene>
    <name evidence="1" type="ORF">ABOZ73_13970</name>
</gene>
<dbReference type="SUPFAM" id="SSF51621">
    <property type="entry name" value="Phosphoenolpyruvate/pyruvate domain"/>
    <property type="match status" value="1"/>
</dbReference>
<dbReference type="RefSeq" id="WP_369058746.1">
    <property type="nucleotide sequence ID" value="NZ_CP158375.1"/>
</dbReference>
<sequence>MTAAADFRRLHQDGLLILPNAWDAGSARLIESLGAKAIATTSCGVAWSLGYKDGDQMPLAPLLHTVRTIARAVSVPFTVDMESGYGASAREVAEAVVAVAGEGAAGINIEDGVVGPGEAALRIETIREALVKHGLDLFINARTDVYLRGLAPKGEQVALSLGRASVYRDAGADGIFTPGVTDLEEIAELAKGSPLPLNVMARPGLAGAAELDKLGVRRLSAGGAISEVVYTHVARLAGGFLKDGVSDAVTADAMPYPAINALMPDA</sequence>
<dbReference type="EMBL" id="CP158375">
    <property type="protein sequence ID" value="XDO95895.1"/>
    <property type="molecule type" value="Genomic_DNA"/>
</dbReference>